<evidence type="ECO:0000313" key="2">
    <source>
        <dbReference type="EMBL" id="SUB76340.1"/>
    </source>
</evidence>
<dbReference type="GO" id="GO:0006629">
    <property type="term" value="P:lipid metabolic process"/>
    <property type="evidence" value="ECO:0007669"/>
    <property type="project" value="InterPro"/>
</dbReference>
<dbReference type="AlphaFoldDB" id="A0A379DF07"/>
<gene>
    <name evidence="2" type="primary">ypjQ</name>
    <name evidence="2" type="ORF">NCTC11088_02157</name>
</gene>
<dbReference type="CDD" id="cd06971">
    <property type="entry name" value="PgpA"/>
    <property type="match status" value="1"/>
</dbReference>
<dbReference type="Gene3D" id="1.10.3760.10">
    <property type="entry name" value="PgpA-like"/>
    <property type="match status" value="1"/>
</dbReference>
<feature type="domain" description="YutG/PgpA" evidence="1">
    <location>
        <begin position="27"/>
        <end position="165"/>
    </location>
</feature>
<dbReference type="RefSeq" id="WP_004823122.1">
    <property type="nucleotide sequence ID" value="NZ_UGTH01000001.1"/>
</dbReference>
<dbReference type="EMBL" id="UGTH01000001">
    <property type="protein sequence ID" value="SUB76340.1"/>
    <property type="molecule type" value="Genomic_DNA"/>
</dbReference>
<sequence>MNYNYDQQMLYDTTVAKLEEIGVKLKDIAEIVLLLQKEYVEDLTLDECLENIEAVLKKREVVHAVLTGLAIDEMAQKQLLPEPIQTIIAKDEKLYGIDEVLPLGIVNLYGTIGLTNFGYLDKKKIGIIDELDKRKKKSDSLKNVETFADDLIAAIAAAAAARIAHTRQK</sequence>
<protein>
    <submittedName>
        <fullName evidence="2">Alpha-ribazole phosphatase CobZ</fullName>
    </submittedName>
</protein>
<proteinExistence type="predicted"/>
<dbReference type="InterPro" id="IPR026038">
    <property type="entry name" value="Put_PGPase"/>
</dbReference>
<dbReference type="PIRSF" id="PIRSF019587">
    <property type="entry name" value="PGPase"/>
    <property type="match status" value="1"/>
</dbReference>
<dbReference type="InterPro" id="IPR007686">
    <property type="entry name" value="YutG/PgpA"/>
</dbReference>
<evidence type="ECO:0000313" key="3">
    <source>
        <dbReference type="Proteomes" id="UP000254777"/>
    </source>
</evidence>
<reference evidence="2 3" key="1">
    <citation type="submission" date="2018-06" db="EMBL/GenBank/DDBJ databases">
        <authorList>
            <consortium name="Pathogen Informatics"/>
            <person name="Doyle S."/>
        </authorList>
    </citation>
    <scope>NUCLEOTIDE SEQUENCE [LARGE SCALE GENOMIC DNA]</scope>
    <source>
        <strain evidence="2 3">NCTC11088</strain>
    </source>
</reference>
<accession>A0A379DF07</accession>
<name>A0A379DF07_9FIRM</name>
<dbReference type="InterPro" id="IPR036681">
    <property type="entry name" value="PgpA-like_sf"/>
</dbReference>
<evidence type="ECO:0000259" key="1">
    <source>
        <dbReference type="Pfam" id="PF04608"/>
    </source>
</evidence>
<dbReference type="GO" id="GO:0008962">
    <property type="term" value="F:phosphatidylglycerophosphatase activity"/>
    <property type="evidence" value="ECO:0007669"/>
    <property type="project" value="InterPro"/>
</dbReference>
<dbReference type="SUPFAM" id="SSF101307">
    <property type="entry name" value="YutG-like"/>
    <property type="match status" value="1"/>
</dbReference>
<dbReference type="Pfam" id="PF04608">
    <property type="entry name" value="PgpA"/>
    <property type="match status" value="1"/>
</dbReference>
<organism evidence="2 3">
    <name type="scientific">Peptoniphilus indolicus</name>
    <dbReference type="NCBI Taxonomy" id="33030"/>
    <lineage>
        <taxon>Bacteria</taxon>
        <taxon>Bacillati</taxon>
        <taxon>Bacillota</taxon>
        <taxon>Tissierellia</taxon>
        <taxon>Tissierellales</taxon>
        <taxon>Peptoniphilaceae</taxon>
        <taxon>Peptoniphilus</taxon>
    </lineage>
</organism>
<dbReference type="Proteomes" id="UP000254777">
    <property type="component" value="Unassembled WGS sequence"/>
</dbReference>